<organism evidence="1 2">
    <name type="scientific">Acidipropionibacterium acidipropionici (strain ATCC 4875 / DSM 20272 / JCM 6432 / NBRC 12425 / NCIMB 8070 / 4)</name>
    <name type="common">Propionibacterium acidipropionici</name>
    <dbReference type="NCBI Taxonomy" id="1171373"/>
    <lineage>
        <taxon>Bacteria</taxon>
        <taxon>Bacillati</taxon>
        <taxon>Actinomycetota</taxon>
        <taxon>Actinomycetes</taxon>
        <taxon>Propionibacteriales</taxon>
        <taxon>Propionibacteriaceae</taxon>
        <taxon>Acidipropionibacterium</taxon>
    </lineage>
</organism>
<gene>
    <name evidence="1" type="ordered locus">PACID_00500</name>
</gene>
<dbReference type="EMBL" id="CP003493">
    <property type="protein sequence ID" value="AFV87901.1"/>
    <property type="molecule type" value="Genomic_DNA"/>
</dbReference>
<proteinExistence type="predicted"/>
<dbReference type="AlphaFoldDB" id="K7RNQ6"/>
<accession>K7RNQ6</accession>
<dbReference type="STRING" id="1171373.PACID_00500"/>
<dbReference type="PATRIC" id="fig|1171373.8.peg.48"/>
<evidence type="ECO:0000313" key="1">
    <source>
        <dbReference type="EMBL" id="AFV87901.1"/>
    </source>
</evidence>
<dbReference type="Proteomes" id="UP000000214">
    <property type="component" value="Chromosome"/>
</dbReference>
<name>K7RNQ6_ACIA4</name>
<evidence type="ECO:0000313" key="2">
    <source>
        <dbReference type="Proteomes" id="UP000000214"/>
    </source>
</evidence>
<sequence>MQVVLSRETEQKVRERADAEHMSVSRWIRRVLEKETS</sequence>
<reference evidence="1 2" key="1">
    <citation type="journal article" date="2012" name="BMC Genomics">
        <title>The genome sequence of Propionibacterium acidipropionici provides insights into its biotechnological and industrial potential.</title>
        <authorList>
            <person name="Parizzi L.P."/>
            <person name="Grassi M.C."/>
            <person name="Llerena L.A."/>
            <person name="Carazzolle M.F."/>
            <person name="Queiroz V.L."/>
            <person name="Lunardi I."/>
            <person name="Zeidler A.F."/>
            <person name="Teixeira P.J."/>
            <person name="Mieczkowski P."/>
            <person name="Rincones J."/>
            <person name="Pereira G.A."/>
        </authorList>
    </citation>
    <scope>NUCLEOTIDE SEQUENCE [LARGE SCALE GENOMIC DNA]</scope>
    <source>
        <strain evidence="2">ATCC 4875 / DSM 20272 / JCM 6432 / NBRC 12425 / NCIMB 8070</strain>
    </source>
</reference>
<dbReference type="KEGG" id="pbo:PACID_00500"/>
<dbReference type="HOGENOM" id="CLU_3347178_0_0_11"/>
<protein>
    <submittedName>
        <fullName evidence="1">Uncharacterized protein</fullName>
    </submittedName>
</protein>